<keyword evidence="3" id="KW-1185">Reference proteome</keyword>
<sequence>SIYCGNAFFIVDSRWPKEYCNSSLERVKPDLIITDDPLENMSYEEINFCENMSYRILMTNNSKEKPQDLSYVITTSGTTGEPKVIEVCNSSIIPNIYDLRDILNLNSIDLIYQASSLTFDPSLIEIFCSFVSKCKLLILPQNVKQRPEILNNHLFKHHLTTLQ</sequence>
<gene>
    <name evidence="2" type="ORF">BpHYR1_020943</name>
</gene>
<dbReference type="InterPro" id="IPR042099">
    <property type="entry name" value="ANL_N_sf"/>
</dbReference>
<evidence type="ECO:0000313" key="3">
    <source>
        <dbReference type="Proteomes" id="UP000276133"/>
    </source>
</evidence>
<dbReference type="InterPro" id="IPR052091">
    <property type="entry name" value="Beta-ala_Activ/Resist"/>
</dbReference>
<proteinExistence type="predicted"/>
<comment type="caution">
    <text evidence="2">The sequence shown here is derived from an EMBL/GenBank/DDBJ whole genome shotgun (WGS) entry which is preliminary data.</text>
</comment>
<dbReference type="OrthoDB" id="408177at2759"/>
<dbReference type="PROSITE" id="PS00455">
    <property type="entry name" value="AMP_BINDING"/>
    <property type="match status" value="1"/>
</dbReference>
<dbReference type="InterPro" id="IPR020845">
    <property type="entry name" value="AMP-binding_CS"/>
</dbReference>
<dbReference type="PANTHER" id="PTHR44394">
    <property type="entry name" value="BETA-ALANINE-ACTIVATING ENZYME"/>
    <property type="match status" value="1"/>
</dbReference>
<dbReference type="Gene3D" id="3.40.50.12780">
    <property type="entry name" value="N-terminal domain of ligase-like"/>
    <property type="match status" value="1"/>
</dbReference>
<evidence type="ECO:0000259" key="1">
    <source>
        <dbReference type="Pfam" id="PF00501"/>
    </source>
</evidence>
<dbReference type="InterPro" id="IPR000873">
    <property type="entry name" value="AMP-dep_synth/lig_dom"/>
</dbReference>
<name>A0A3M7RSX4_BRAPC</name>
<dbReference type="SUPFAM" id="SSF56801">
    <property type="entry name" value="Acetyl-CoA synthetase-like"/>
    <property type="match status" value="1"/>
</dbReference>
<evidence type="ECO:0000313" key="2">
    <source>
        <dbReference type="EMBL" id="RNA26666.1"/>
    </source>
</evidence>
<dbReference type="AlphaFoldDB" id="A0A3M7RSX4"/>
<dbReference type="Proteomes" id="UP000276133">
    <property type="component" value="Unassembled WGS sequence"/>
</dbReference>
<dbReference type="PANTHER" id="PTHR44394:SF1">
    <property type="entry name" value="BETA-ALANINE-ACTIVATING ENZYME"/>
    <property type="match status" value="1"/>
</dbReference>
<dbReference type="EMBL" id="REGN01002692">
    <property type="protein sequence ID" value="RNA26666.1"/>
    <property type="molecule type" value="Genomic_DNA"/>
</dbReference>
<dbReference type="STRING" id="10195.A0A3M7RSX4"/>
<organism evidence="2 3">
    <name type="scientific">Brachionus plicatilis</name>
    <name type="common">Marine rotifer</name>
    <name type="synonym">Brachionus muelleri</name>
    <dbReference type="NCBI Taxonomy" id="10195"/>
    <lineage>
        <taxon>Eukaryota</taxon>
        <taxon>Metazoa</taxon>
        <taxon>Spiralia</taxon>
        <taxon>Gnathifera</taxon>
        <taxon>Rotifera</taxon>
        <taxon>Eurotatoria</taxon>
        <taxon>Monogononta</taxon>
        <taxon>Pseudotrocha</taxon>
        <taxon>Ploima</taxon>
        <taxon>Brachionidae</taxon>
        <taxon>Brachionus</taxon>
    </lineage>
</organism>
<accession>A0A3M7RSX4</accession>
<dbReference type="GO" id="GO:0043041">
    <property type="term" value="P:amino acid activation for nonribosomal peptide biosynthetic process"/>
    <property type="evidence" value="ECO:0007669"/>
    <property type="project" value="TreeGrafter"/>
</dbReference>
<dbReference type="Pfam" id="PF00501">
    <property type="entry name" value="AMP-binding"/>
    <property type="match status" value="1"/>
</dbReference>
<feature type="non-terminal residue" evidence="2">
    <location>
        <position position="163"/>
    </location>
</feature>
<protein>
    <submittedName>
        <fullName evidence="2">Acyl-synthetase family member 4</fullName>
    </submittedName>
</protein>
<feature type="non-terminal residue" evidence="2">
    <location>
        <position position="1"/>
    </location>
</feature>
<feature type="domain" description="AMP-dependent synthetase/ligase" evidence="1">
    <location>
        <begin position="25"/>
        <end position="161"/>
    </location>
</feature>
<reference evidence="2 3" key="1">
    <citation type="journal article" date="2018" name="Sci. Rep.">
        <title>Genomic signatures of local adaptation to the degree of environmental predictability in rotifers.</title>
        <authorList>
            <person name="Franch-Gras L."/>
            <person name="Hahn C."/>
            <person name="Garcia-Roger E.M."/>
            <person name="Carmona M.J."/>
            <person name="Serra M."/>
            <person name="Gomez A."/>
        </authorList>
    </citation>
    <scope>NUCLEOTIDE SEQUENCE [LARGE SCALE GENOMIC DNA]</scope>
    <source>
        <strain evidence="2">HYR1</strain>
    </source>
</reference>